<protein>
    <submittedName>
        <fullName evidence="2">N-acetyltransferase</fullName>
    </submittedName>
</protein>
<comment type="caution">
    <text evidence="2">The sequence shown here is derived from an EMBL/GenBank/DDBJ whole genome shotgun (WGS) entry which is preliminary data.</text>
</comment>
<dbReference type="Gene3D" id="3.40.630.30">
    <property type="match status" value="1"/>
</dbReference>
<dbReference type="SUPFAM" id="SSF55729">
    <property type="entry name" value="Acyl-CoA N-acyltransferases (Nat)"/>
    <property type="match status" value="1"/>
</dbReference>
<dbReference type="RefSeq" id="WP_213670800.1">
    <property type="nucleotide sequence ID" value="NZ_JAHCDA010000002.1"/>
</dbReference>
<sequence length="189" mass="20530">MNAASEQVTSDTLLVRSATDADMEAVADIYGHYVLHGTPTFETEPPGASEMARRHAGLVAQGYPYLVAERDGVVLGYAYVSSYRPRPAYWNTVENSIYLRHDAGGRRVGTRLLAALIEECERRGFRQIIAMIGDSGNEASLRLHLAHGFESIGTLRAVGYKLGRWIDTVCLQRSLGPGDTMPPAGPPPG</sequence>
<dbReference type="PANTHER" id="PTHR43072">
    <property type="entry name" value="N-ACETYLTRANSFERASE"/>
    <property type="match status" value="1"/>
</dbReference>
<dbReference type="Proteomes" id="UP000766336">
    <property type="component" value="Unassembled WGS sequence"/>
</dbReference>
<dbReference type="Pfam" id="PF13420">
    <property type="entry name" value="Acetyltransf_4"/>
    <property type="match status" value="1"/>
</dbReference>
<feature type="domain" description="N-acetyltransferase" evidence="1">
    <location>
        <begin position="13"/>
        <end position="176"/>
    </location>
</feature>
<gene>
    <name evidence="2" type="ORF">KHU32_14560</name>
</gene>
<evidence type="ECO:0000259" key="1">
    <source>
        <dbReference type="PROSITE" id="PS51186"/>
    </source>
</evidence>
<dbReference type="InterPro" id="IPR000182">
    <property type="entry name" value="GNAT_dom"/>
</dbReference>
<proteinExistence type="predicted"/>
<dbReference type="EMBL" id="JAHCDA010000002">
    <property type="protein sequence ID" value="MBS7812172.1"/>
    <property type="molecule type" value="Genomic_DNA"/>
</dbReference>
<dbReference type="PANTHER" id="PTHR43072:SF8">
    <property type="entry name" value="ACYLTRANSFERASE FABY-RELATED"/>
    <property type="match status" value="1"/>
</dbReference>
<dbReference type="CDD" id="cd04301">
    <property type="entry name" value="NAT_SF"/>
    <property type="match status" value="1"/>
</dbReference>
<accession>A0ABS5QEQ8</accession>
<organism evidence="2 3">
    <name type="scientific">Roseococcus pinisoli</name>
    <dbReference type="NCBI Taxonomy" id="2835040"/>
    <lineage>
        <taxon>Bacteria</taxon>
        <taxon>Pseudomonadati</taxon>
        <taxon>Pseudomonadota</taxon>
        <taxon>Alphaproteobacteria</taxon>
        <taxon>Acetobacterales</taxon>
        <taxon>Roseomonadaceae</taxon>
        <taxon>Roseococcus</taxon>
    </lineage>
</organism>
<evidence type="ECO:0000313" key="3">
    <source>
        <dbReference type="Proteomes" id="UP000766336"/>
    </source>
</evidence>
<reference evidence="2 3" key="1">
    <citation type="submission" date="2021-05" db="EMBL/GenBank/DDBJ databases">
        <title>Roseococcus sp. XZZS9, whole genome shotgun sequencing project.</title>
        <authorList>
            <person name="Zhao G."/>
            <person name="Shen L."/>
        </authorList>
    </citation>
    <scope>NUCLEOTIDE SEQUENCE [LARGE SCALE GENOMIC DNA]</scope>
    <source>
        <strain evidence="2 3">XZZS9</strain>
    </source>
</reference>
<dbReference type="PROSITE" id="PS51186">
    <property type="entry name" value="GNAT"/>
    <property type="match status" value="1"/>
</dbReference>
<evidence type="ECO:0000313" key="2">
    <source>
        <dbReference type="EMBL" id="MBS7812172.1"/>
    </source>
</evidence>
<dbReference type="InterPro" id="IPR016181">
    <property type="entry name" value="Acyl_CoA_acyltransferase"/>
</dbReference>
<keyword evidence="3" id="KW-1185">Reference proteome</keyword>
<name>A0ABS5QEQ8_9PROT</name>